<evidence type="ECO:0000256" key="2">
    <source>
        <dbReference type="ARBA" id="ARBA00013266"/>
    </source>
</evidence>
<dbReference type="Gene3D" id="2.160.10.10">
    <property type="entry name" value="Hexapeptide repeat proteins"/>
    <property type="match status" value="1"/>
</dbReference>
<evidence type="ECO:0000313" key="8">
    <source>
        <dbReference type="EMBL" id="MWG36123.1"/>
    </source>
</evidence>
<dbReference type="PIRSF" id="PIRSF000441">
    <property type="entry name" value="CysE"/>
    <property type="match status" value="1"/>
</dbReference>
<keyword evidence="3" id="KW-0028">Amino-acid biosynthesis</keyword>
<dbReference type="GO" id="GO:0005737">
    <property type="term" value="C:cytoplasm"/>
    <property type="evidence" value="ECO:0007669"/>
    <property type="project" value="InterPro"/>
</dbReference>
<gene>
    <name evidence="8" type="primary">cysE</name>
    <name evidence="8" type="ORF">GQS65_16790</name>
</gene>
<dbReference type="EMBL" id="WSZK01000030">
    <property type="protein sequence ID" value="MWG36123.1"/>
    <property type="molecule type" value="Genomic_DNA"/>
</dbReference>
<dbReference type="CDD" id="cd03354">
    <property type="entry name" value="LbH_SAT"/>
    <property type="match status" value="1"/>
</dbReference>
<dbReference type="RefSeq" id="WP_158205779.1">
    <property type="nucleotide sequence ID" value="NZ_WSZK01000030.1"/>
</dbReference>
<dbReference type="PANTHER" id="PTHR42811">
    <property type="entry name" value="SERINE ACETYLTRANSFERASE"/>
    <property type="match status" value="1"/>
</dbReference>
<keyword evidence="9" id="KW-1185">Reference proteome</keyword>
<dbReference type="InterPro" id="IPR011004">
    <property type="entry name" value="Trimer_LpxA-like_sf"/>
</dbReference>
<dbReference type="NCBIfam" id="NF041874">
    <property type="entry name" value="EPS_EpsC"/>
    <property type="match status" value="1"/>
</dbReference>
<evidence type="ECO:0000256" key="4">
    <source>
        <dbReference type="ARBA" id="ARBA00022679"/>
    </source>
</evidence>
<dbReference type="Pfam" id="PF00132">
    <property type="entry name" value="Hexapep"/>
    <property type="match status" value="1"/>
</dbReference>
<dbReference type="InterPro" id="IPR053376">
    <property type="entry name" value="Serine_acetyltransferase"/>
</dbReference>
<evidence type="ECO:0000313" key="9">
    <source>
        <dbReference type="Proteomes" id="UP000451471"/>
    </source>
</evidence>
<comment type="catalytic activity">
    <reaction evidence="6">
        <text>L-serine + acetyl-CoA = O-acetyl-L-serine + CoA</text>
        <dbReference type="Rhea" id="RHEA:24560"/>
        <dbReference type="ChEBI" id="CHEBI:33384"/>
        <dbReference type="ChEBI" id="CHEBI:57287"/>
        <dbReference type="ChEBI" id="CHEBI:57288"/>
        <dbReference type="ChEBI" id="CHEBI:58340"/>
        <dbReference type="EC" id="2.3.1.30"/>
    </reaction>
</comment>
<evidence type="ECO:0000256" key="3">
    <source>
        <dbReference type="ARBA" id="ARBA00022605"/>
    </source>
</evidence>
<dbReference type="InterPro" id="IPR042122">
    <property type="entry name" value="Ser_AcTrfase_N_sf"/>
</dbReference>
<dbReference type="GO" id="GO:0006535">
    <property type="term" value="P:cysteine biosynthetic process from serine"/>
    <property type="evidence" value="ECO:0007669"/>
    <property type="project" value="InterPro"/>
</dbReference>
<keyword evidence="5 8" id="KW-0012">Acyltransferase</keyword>
<dbReference type="AlphaFoldDB" id="A0A6B0GU42"/>
<dbReference type="InterPro" id="IPR018357">
    <property type="entry name" value="Hexapep_transf_CS"/>
</dbReference>
<dbReference type="NCBIfam" id="TIGR01172">
    <property type="entry name" value="cysE"/>
    <property type="match status" value="1"/>
</dbReference>
<organism evidence="8 9">
    <name type="scientific">Halomarina oriensis</name>
    <dbReference type="NCBI Taxonomy" id="671145"/>
    <lineage>
        <taxon>Archaea</taxon>
        <taxon>Methanobacteriati</taxon>
        <taxon>Methanobacteriota</taxon>
        <taxon>Stenosarchaea group</taxon>
        <taxon>Halobacteria</taxon>
        <taxon>Halobacteriales</taxon>
        <taxon>Natronomonadaceae</taxon>
        <taxon>Halomarina</taxon>
    </lineage>
</organism>
<comment type="similarity">
    <text evidence="1">Belongs to the transferase hexapeptide repeat family.</text>
</comment>
<feature type="compositionally biased region" description="Acidic residues" evidence="7">
    <location>
        <begin position="170"/>
        <end position="179"/>
    </location>
</feature>
<name>A0A6B0GU42_9EURY</name>
<protein>
    <recommendedName>
        <fullName evidence="2">serine O-acetyltransferase</fullName>
        <ecNumber evidence="2">2.3.1.30</ecNumber>
    </recommendedName>
</protein>
<reference evidence="8 9" key="1">
    <citation type="submission" date="2019-12" db="EMBL/GenBank/DDBJ databases">
        <title>Halocatena pleomorpha gen. nov. sp. nov., an extremely halophilic archaeon of family Halobacteriaceae isolated from saltpan soil.</title>
        <authorList>
            <person name="Pal Y."/>
            <person name="Verma A."/>
            <person name="Krishnamurthi S."/>
            <person name="Kumar P."/>
        </authorList>
    </citation>
    <scope>NUCLEOTIDE SEQUENCE [LARGE SCALE GENOMIC DNA]</scope>
    <source>
        <strain evidence="8 9">JCM 16495</strain>
    </source>
</reference>
<dbReference type="Gene3D" id="1.10.3130.10">
    <property type="entry name" value="serine acetyltransferase, domain 1"/>
    <property type="match status" value="1"/>
</dbReference>
<evidence type="ECO:0000256" key="6">
    <source>
        <dbReference type="ARBA" id="ARBA00049486"/>
    </source>
</evidence>
<dbReference type="SUPFAM" id="SSF51161">
    <property type="entry name" value="Trimeric LpxA-like enzymes"/>
    <property type="match status" value="1"/>
</dbReference>
<dbReference type="InterPro" id="IPR045304">
    <property type="entry name" value="LbH_SAT"/>
</dbReference>
<evidence type="ECO:0000256" key="5">
    <source>
        <dbReference type="ARBA" id="ARBA00023315"/>
    </source>
</evidence>
<dbReference type="GO" id="GO:0009001">
    <property type="term" value="F:serine O-acetyltransferase activity"/>
    <property type="evidence" value="ECO:0007669"/>
    <property type="project" value="UniProtKB-EC"/>
</dbReference>
<dbReference type="OrthoDB" id="10940at2157"/>
<dbReference type="InterPro" id="IPR005881">
    <property type="entry name" value="Ser_O-AcTrfase"/>
</dbReference>
<proteinExistence type="inferred from homology"/>
<comment type="caution">
    <text evidence="8">The sequence shown here is derived from an EMBL/GenBank/DDBJ whole genome shotgun (WGS) entry which is preliminary data.</text>
</comment>
<evidence type="ECO:0000256" key="7">
    <source>
        <dbReference type="SAM" id="MobiDB-lite"/>
    </source>
</evidence>
<dbReference type="Proteomes" id="UP000451471">
    <property type="component" value="Unassembled WGS sequence"/>
</dbReference>
<dbReference type="FunFam" id="2.160.10.10:FF:000007">
    <property type="entry name" value="Serine acetyltransferase"/>
    <property type="match status" value="1"/>
</dbReference>
<accession>A0A6B0GU42</accession>
<dbReference type="EC" id="2.3.1.30" evidence="2"/>
<sequence>MLDRIREDVHTALDTDPAAQSRLEVLLTYPGLHAVWGYRIARRLLDADHPLAARVVSHLVRVLTGVEIHPGATVGRRVFVDHGMGVVVGETAEIGDDVQMYHGVTLGGDDPEPVERHPTLEDGVTVGANATLVGDITVGEGATVGAGAVVVRDVPPGVTVVGNPARPVSESDESSDTGDDGTVPQHPPASEPNEDR</sequence>
<dbReference type="InterPro" id="IPR001451">
    <property type="entry name" value="Hexapep"/>
</dbReference>
<feature type="region of interest" description="Disordered" evidence="7">
    <location>
        <begin position="156"/>
        <end position="196"/>
    </location>
</feature>
<keyword evidence="4 8" id="KW-0808">Transferase</keyword>
<evidence type="ECO:0000256" key="1">
    <source>
        <dbReference type="ARBA" id="ARBA00007274"/>
    </source>
</evidence>
<dbReference type="PROSITE" id="PS00101">
    <property type="entry name" value="HEXAPEP_TRANSFERASES"/>
    <property type="match status" value="1"/>
</dbReference>